<proteinExistence type="predicted"/>
<organism evidence="5 6">
    <name type="scientific">Brassica cretica</name>
    <name type="common">Mustard</name>
    <dbReference type="NCBI Taxonomy" id="69181"/>
    <lineage>
        <taxon>Eukaryota</taxon>
        <taxon>Viridiplantae</taxon>
        <taxon>Streptophyta</taxon>
        <taxon>Embryophyta</taxon>
        <taxon>Tracheophyta</taxon>
        <taxon>Spermatophyta</taxon>
        <taxon>Magnoliopsida</taxon>
        <taxon>eudicotyledons</taxon>
        <taxon>Gunneridae</taxon>
        <taxon>Pentapetalae</taxon>
        <taxon>rosids</taxon>
        <taxon>malvids</taxon>
        <taxon>Brassicales</taxon>
        <taxon>Brassicaceae</taxon>
        <taxon>Brassiceae</taxon>
        <taxon>Brassica</taxon>
    </lineage>
</organism>
<dbReference type="PANTHER" id="PTHR11017">
    <property type="entry name" value="LEUCINE-RICH REPEAT-CONTAINING PROTEIN"/>
    <property type="match status" value="1"/>
</dbReference>
<keyword evidence="6" id="KW-1185">Reference proteome</keyword>
<dbReference type="InterPro" id="IPR027417">
    <property type="entry name" value="P-loop_NTPase"/>
</dbReference>
<feature type="domain" description="Disease resistance protein Roq1-like winged-helix" evidence="4">
    <location>
        <begin position="147"/>
        <end position="216"/>
    </location>
</feature>
<evidence type="ECO:0000259" key="3">
    <source>
        <dbReference type="Pfam" id="PF00931"/>
    </source>
</evidence>
<accession>A0ABQ7E0J0</accession>
<sequence length="526" mass="60452">MIEDITNDVLGKLNVTPSEDFGNFVGLKDHMKNMSSLLDLESKEVKMVGIWGPSGIGKTTIARALYSRLLRHFQGRIFIDRSFISKSKEVFSKANNDDYNMKLHLQEQFLSKLLGKEGIEVDHLGADSLDVDIKHVLRFSYEGLSDEDQALFRHIACLFNLEKVDDIKLLLADSFKSFEIGLENLVARSLVHVRLNIVEMHTLLQLLGKEIVREQSRNPGKREFIVNSEVVCDVLEDSVGTKRVLGISLNIDEIGWFLIHENAFKKMGNLRFLTIFTNKYMLDKKVHLTDSFDHLPPKLKLLCWEGYPMKSLPSNFCPERLVKLKMKNSKLKKLWDGSWNLTCLKEVNLWGSENLKEIPDLSRATNLEKLYLNYRLSWVKNPSSIQIFNNLTKVETLPTPINHETTKGLPVAEFCMGNLKFEKLLEGIQSRCGTYVWVRERKEKKREKEKTRKVISRLDLEGQTDPDRADILWEASSVSGLEVHRRDLDFNGWIFCCLGFLEAGRHSSSAEQSWVFGKSNGEIFSY</sequence>
<dbReference type="SUPFAM" id="SSF52058">
    <property type="entry name" value="L domain-like"/>
    <property type="match status" value="1"/>
</dbReference>
<dbReference type="InterPro" id="IPR036390">
    <property type="entry name" value="WH_DNA-bd_sf"/>
</dbReference>
<dbReference type="InterPro" id="IPR032675">
    <property type="entry name" value="LRR_dom_sf"/>
</dbReference>
<dbReference type="PRINTS" id="PR00364">
    <property type="entry name" value="DISEASERSIST"/>
</dbReference>
<evidence type="ECO:0000256" key="2">
    <source>
        <dbReference type="ARBA" id="ARBA00022737"/>
    </source>
</evidence>
<reference evidence="5 6" key="1">
    <citation type="journal article" date="2020" name="BMC Genomics">
        <title>Intraspecific diversification of the crop wild relative Brassica cretica Lam. using demographic model selection.</title>
        <authorList>
            <person name="Kioukis A."/>
            <person name="Michalopoulou V.A."/>
            <person name="Briers L."/>
            <person name="Pirintsos S."/>
            <person name="Studholme D.J."/>
            <person name="Pavlidis P."/>
            <person name="Sarris P.F."/>
        </authorList>
    </citation>
    <scope>NUCLEOTIDE SEQUENCE [LARGE SCALE GENOMIC DNA]</scope>
    <source>
        <strain evidence="6">cv. PFS-1207/04</strain>
    </source>
</reference>
<dbReference type="InterPro" id="IPR058192">
    <property type="entry name" value="WHD_ROQ1-like"/>
</dbReference>
<evidence type="ECO:0008006" key="7">
    <source>
        <dbReference type="Google" id="ProtNLM"/>
    </source>
</evidence>
<evidence type="ECO:0000256" key="1">
    <source>
        <dbReference type="ARBA" id="ARBA00022614"/>
    </source>
</evidence>
<evidence type="ECO:0000259" key="4">
    <source>
        <dbReference type="Pfam" id="PF23282"/>
    </source>
</evidence>
<dbReference type="Pfam" id="PF00931">
    <property type="entry name" value="NB-ARC"/>
    <property type="match status" value="1"/>
</dbReference>
<dbReference type="PANTHER" id="PTHR11017:SF228">
    <property type="entry name" value="ADP-RIBOSYL CYCLASE_CYCLIC ADP-RIBOSE HYDROLASE-RELATED"/>
    <property type="match status" value="1"/>
</dbReference>
<keyword evidence="2" id="KW-0677">Repeat</keyword>
<dbReference type="Pfam" id="PF07725">
    <property type="entry name" value="LRR_3"/>
    <property type="match status" value="1"/>
</dbReference>
<dbReference type="InterPro" id="IPR011713">
    <property type="entry name" value="Leu-rich_rpt_3"/>
</dbReference>
<dbReference type="Pfam" id="PF23282">
    <property type="entry name" value="WHD_ROQ1"/>
    <property type="match status" value="1"/>
</dbReference>
<keyword evidence="1" id="KW-0433">Leucine-rich repeat</keyword>
<name>A0ABQ7E0J0_BRACR</name>
<dbReference type="Gene3D" id="3.80.10.10">
    <property type="entry name" value="Ribonuclease Inhibitor"/>
    <property type="match status" value="1"/>
</dbReference>
<dbReference type="SUPFAM" id="SSF52540">
    <property type="entry name" value="P-loop containing nucleoside triphosphate hydrolases"/>
    <property type="match status" value="1"/>
</dbReference>
<dbReference type="Proteomes" id="UP000266723">
    <property type="component" value="Unassembled WGS sequence"/>
</dbReference>
<evidence type="ECO:0000313" key="5">
    <source>
        <dbReference type="EMBL" id="KAF3590302.1"/>
    </source>
</evidence>
<feature type="domain" description="NB-ARC" evidence="3">
    <location>
        <begin position="31"/>
        <end position="93"/>
    </location>
</feature>
<dbReference type="InterPro" id="IPR044974">
    <property type="entry name" value="Disease_R_plants"/>
</dbReference>
<dbReference type="InterPro" id="IPR002182">
    <property type="entry name" value="NB-ARC"/>
</dbReference>
<dbReference type="Gene3D" id="3.40.50.300">
    <property type="entry name" value="P-loop containing nucleotide triphosphate hydrolases"/>
    <property type="match status" value="1"/>
</dbReference>
<dbReference type="SUPFAM" id="SSF46785">
    <property type="entry name" value="Winged helix' DNA-binding domain"/>
    <property type="match status" value="1"/>
</dbReference>
<evidence type="ECO:0000313" key="6">
    <source>
        <dbReference type="Proteomes" id="UP000266723"/>
    </source>
</evidence>
<comment type="caution">
    <text evidence="5">The sequence shown here is derived from an EMBL/GenBank/DDBJ whole genome shotgun (WGS) entry which is preliminary data.</text>
</comment>
<dbReference type="EMBL" id="QGKV02000299">
    <property type="protein sequence ID" value="KAF3590302.1"/>
    <property type="molecule type" value="Genomic_DNA"/>
</dbReference>
<gene>
    <name evidence="5" type="ORF">DY000_02024684</name>
</gene>
<protein>
    <recommendedName>
        <fullName evidence="7">AAA+ ATPase domain-containing protein</fullName>
    </recommendedName>
</protein>